<dbReference type="Proteomes" id="UP000547209">
    <property type="component" value="Unassembled WGS sequence"/>
</dbReference>
<sequence>MDVALRLYDSFEPRSDAYFFRVGAHGLVCFHGRNYNIKKRMSADETTLLTQDAAFVRISSDCYVNVSSVLEIAEDCICFGEGPGLNNRLPVSRRKQQLIRQAMNERPAAQHTVS</sequence>
<organism evidence="1 2">
    <name type="scientific">Cohnella nanjingensis</name>
    <dbReference type="NCBI Taxonomy" id="1387779"/>
    <lineage>
        <taxon>Bacteria</taxon>
        <taxon>Bacillati</taxon>
        <taxon>Bacillota</taxon>
        <taxon>Bacilli</taxon>
        <taxon>Bacillales</taxon>
        <taxon>Paenibacillaceae</taxon>
        <taxon>Cohnella</taxon>
    </lineage>
</organism>
<dbReference type="GO" id="GO:0003677">
    <property type="term" value="F:DNA binding"/>
    <property type="evidence" value="ECO:0007669"/>
    <property type="project" value="UniProtKB-KW"/>
</dbReference>
<comment type="caution">
    <text evidence="1">The sequence shown here is derived from an EMBL/GenBank/DDBJ whole genome shotgun (WGS) entry which is preliminary data.</text>
</comment>
<evidence type="ECO:0000313" key="2">
    <source>
        <dbReference type="Proteomes" id="UP000547209"/>
    </source>
</evidence>
<proteinExistence type="predicted"/>
<evidence type="ECO:0000313" key="1">
    <source>
        <dbReference type="EMBL" id="MBB6671405.1"/>
    </source>
</evidence>
<dbReference type="RefSeq" id="WP_185142879.1">
    <property type="nucleotide sequence ID" value="NZ_JACJVP010000020.1"/>
</dbReference>
<name>A0A7X0RPX8_9BACL</name>
<gene>
    <name evidence="1" type="ORF">H7C19_12010</name>
</gene>
<dbReference type="AlphaFoldDB" id="A0A7X0RPX8"/>
<dbReference type="Gene3D" id="2.40.50.1020">
    <property type="entry name" value="LytTr DNA-binding domain"/>
    <property type="match status" value="1"/>
</dbReference>
<dbReference type="EMBL" id="JACJVP010000020">
    <property type="protein sequence ID" value="MBB6671405.1"/>
    <property type="molecule type" value="Genomic_DNA"/>
</dbReference>
<keyword evidence="1" id="KW-0238">DNA-binding</keyword>
<reference evidence="1 2" key="1">
    <citation type="submission" date="2020-08" db="EMBL/GenBank/DDBJ databases">
        <title>Cohnella phylogeny.</title>
        <authorList>
            <person name="Dunlap C."/>
        </authorList>
    </citation>
    <scope>NUCLEOTIDE SEQUENCE [LARGE SCALE GENOMIC DNA]</scope>
    <source>
        <strain evidence="1 2">DSM 28246</strain>
    </source>
</reference>
<keyword evidence="2" id="KW-1185">Reference proteome</keyword>
<protein>
    <submittedName>
        <fullName evidence="1">LytTR family transcriptional regulator DNA-binding domain-containing protein</fullName>
    </submittedName>
</protein>
<accession>A0A7X0RPX8</accession>